<evidence type="ECO:0000256" key="4">
    <source>
        <dbReference type="ARBA" id="ARBA00044936"/>
    </source>
</evidence>
<dbReference type="InterPro" id="IPR023052">
    <property type="entry name" value="Cell_div_SepF"/>
</dbReference>
<reference evidence="7" key="1">
    <citation type="journal article" date="2019" name="Int. J. Syst. Evol. Microbiol.">
        <title>The Global Catalogue of Microorganisms (GCM) 10K type strain sequencing project: providing services to taxonomists for standard genome sequencing and annotation.</title>
        <authorList>
            <consortium name="The Broad Institute Genomics Platform"/>
            <consortium name="The Broad Institute Genome Sequencing Center for Infectious Disease"/>
            <person name="Wu L."/>
            <person name="Ma J."/>
        </authorList>
    </citation>
    <scope>NUCLEOTIDE SEQUENCE [LARGE SCALE GENOMIC DNA]</scope>
    <source>
        <strain evidence="7">JCM 3146</strain>
    </source>
</reference>
<evidence type="ECO:0000313" key="7">
    <source>
        <dbReference type="Proteomes" id="UP001501822"/>
    </source>
</evidence>
<keyword evidence="2" id="KW-0717">Septation</keyword>
<evidence type="ECO:0000256" key="3">
    <source>
        <dbReference type="ARBA" id="ARBA00023306"/>
    </source>
</evidence>
<comment type="caution">
    <text evidence="6">The sequence shown here is derived from an EMBL/GenBank/DDBJ whole genome shotgun (WGS) entry which is preliminary data.</text>
</comment>
<proteinExistence type="predicted"/>
<evidence type="ECO:0000256" key="5">
    <source>
        <dbReference type="SAM" id="MobiDB-lite"/>
    </source>
</evidence>
<evidence type="ECO:0000256" key="2">
    <source>
        <dbReference type="ARBA" id="ARBA00023210"/>
    </source>
</evidence>
<keyword evidence="7" id="KW-1185">Reference proteome</keyword>
<keyword evidence="3" id="KW-0131">Cell cycle</keyword>
<name>A0ABP3GKM0_9ACTN</name>
<dbReference type="Proteomes" id="UP001501822">
    <property type="component" value="Unassembled WGS sequence"/>
</dbReference>
<evidence type="ECO:0000256" key="1">
    <source>
        <dbReference type="ARBA" id="ARBA00022618"/>
    </source>
</evidence>
<dbReference type="EMBL" id="BAAABM010000037">
    <property type="protein sequence ID" value="GAA0348238.1"/>
    <property type="molecule type" value="Genomic_DNA"/>
</dbReference>
<accession>A0ABP3GKM0</accession>
<feature type="compositionally biased region" description="Basic and acidic residues" evidence="5">
    <location>
        <begin position="78"/>
        <end position="87"/>
    </location>
</feature>
<dbReference type="Gene3D" id="3.30.110.150">
    <property type="entry name" value="SepF-like protein"/>
    <property type="match status" value="1"/>
</dbReference>
<sequence length="94" mass="10259">MVMVETVRARGYDDVRQVGHYFRQGVLVAMDLTEVAEDEARQLVDFAAGLICARGGDMERLSPRIFLLVPAGPTRPDATVRRPEKTAAEPAGSS</sequence>
<dbReference type="InterPro" id="IPR038594">
    <property type="entry name" value="SepF-like_sf"/>
</dbReference>
<dbReference type="PANTHER" id="PTHR35798:SF1">
    <property type="entry name" value="CELL DIVISION PROTEIN SEPF"/>
    <property type="match status" value="1"/>
</dbReference>
<dbReference type="PANTHER" id="PTHR35798">
    <property type="entry name" value="CELL DIVISION PROTEIN SEPF"/>
    <property type="match status" value="1"/>
</dbReference>
<gene>
    <name evidence="6" type="ORF">GCM10010151_42430</name>
</gene>
<organism evidence="6 7">
    <name type="scientific">Actinoallomurus spadix</name>
    <dbReference type="NCBI Taxonomy" id="79912"/>
    <lineage>
        <taxon>Bacteria</taxon>
        <taxon>Bacillati</taxon>
        <taxon>Actinomycetota</taxon>
        <taxon>Actinomycetes</taxon>
        <taxon>Streptosporangiales</taxon>
        <taxon>Thermomonosporaceae</taxon>
        <taxon>Actinoallomurus</taxon>
    </lineage>
</organism>
<protein>
    <recommendedName>
        <fullName evidence="8">Cell division protein SepF</fullName>
    </recommendedName>
</protein>
<feature type="region of interest" description="Disordered" evidence="5">
    <location>
        <begin position="73"/>
        <end position="94"/>
    </location>
</feature>
<dbReference type="Pfam" id="PF04472">
    <property type="entry name" value="SepF"/>
    <property type="match status" value="1"/>
</dbReference>
<keyword evidence="1" id="KW-0132">Cell division</keyword>
<dbReference type="InterPro" id="IPR007561">
    <property type="entry name" value="Cell_div_SepF/SepF-rel"/>
</dbReference>
<comment type="function">
    <text evidence="4">Cell division protein that is part of the divisome complex and is recruited early to the Z-ring. Probably stimulates Z-ring formation, perhaps through the cross-linking of FtsZ protofilaments. Its function overlaps with FtsA.</text>
</comment>
<evidence type="ECO:0008006" key="8">
    <source>
        <dbReference type="Google" id="ProtNLM"/>
    </source>
</evidence>
<evidence type="ECO:0000313" key="6">
    <source>
        <dbReference type="EMBL" id="GAA0348238.1"/>
    </source>
</evidence>